<dbReference type="PANTHER" id="PTHR24368">
    <property type="entry name" value="AMPHOTERIN-INDUCED PROTEIN"/>
    <property type="match status" value="1"/>
</dbReference>
<evidence type="ECO:0000256" key="4">
    <source>
        <dbReference type="ARBA" id="ARBA00022614"/>
    </source>
</evidence>
<dbReference type="Proteomes" id="UP000007110">
    <property type="component" value="Unassembled WGS sequence"/>
</dbReference>
<dbReference type="SMART" id="SM00255">
    <property type="entry name" value="TIR"/>
    <property type="match status" value="1"/>
</dbReference>
<evidence type="ECO:0000256" key="9">
    <source>
        <dbReference type="ARBA" id="ARBA00022989"/>
    </source>
</evidence>
<dbReference type="InParanoid" id="A0A7M7P4Q3"/>
<evidence type="ECO:0000256" key="6">
    <source>
        <dbReference type="ARBA" id="ARBA00022729"/>
    </source>
</evidence>
<comment type="similarity">
    <text evidence="2">Belongs to the immunoglobulin superfamily. AMIGO family.</text>
</comment>
<dbReference type="InterPro" id="IPR000157">
    <property type="entry name" value="TIR_dom"/>
</dbReference>
<organism evidence="17 18">
    <name type="scientific">Strongylocentrotus purpuratus</name>
    <name type="common">Purple sea urchin</name>
    <dbReference type="NCBI Taxonomy" id="7668"/>
    <lineage>
        <taxon>Eukaryota</taxon>
        <taxon>Metazoa</taxon>
        <taxon>Echinodermata</taxon>
        <taxon>Eleutherozoa</taxon>
        <taxon>Echinozoa</taxon>
        <taxon>Echinoidea</taxon>
        <taxon>Euechinoidea</taxon>
        <taxon>Echinacea</taxon>
        <taxon>Camarodonta</taxon>
        <taxon>Echinidea</taxon>
        <taxon>Strongylocentrotidae</taxon>
        <taxon>Strongylocentrotus</taxon>
    </lineage>
</organism>
<dbReference type="InterPro" id="IPR000483">
    <property type="entry name" value="Cys-rich_flank_reg_C"/>
</dbReference>
<dbReference type="Pfam" id="PF01582">
    <property type="entry name" value="TIR"/>
    <property type="match status" value="1"/>
</dbReference>
<dbReference type="InterPro" id="IPR035897">
    <property type="entry name" value="Toll_tir_struct_dom_sf"/>
</dbReference>
<dbReference type="EnsemblMetazoa" id="XM_030990121">
    <property type="protein sequence ID" value="XP_030845981"/>
    <property type="gene ID" value="LOC115925982"/>
</dbReference>
<dbReference type="SMART" id="SM00369">
    <property type="entry name" value="LRR_TYP"/>
    <property type="match status" value="12"/>
</dbReference>
<feature type="chain" id="PRO_5029915825" description="TIR domain-containing protein" evidence="15">
    <location>
        <begin position="27"/>
        <end position="883"/>
    </location>
</feature>
<keyword evidence="13" id="KW-0393">Immunoglobulin domain</keyword>
<keyword evidence="7" id="KW-0677">Repeat</keyword>
<dbReference type="KEGG" id="spu:115925982"/>
<dbReference type="InterPro" id="IPR017241">
    <property type="entry name" value="Toll-like_receptor"/>
</dbReference>
<keyword evidence="5 14" id="KW-0812">Transmembrane</keyword>
<evidence type="ECO:0000256" key="2">
    <source>
        <dbReference type="ARBA" id="ARBA00005670"/>
    </source>
</evidence>
<dbReference type="OrthoDB" id="676979at2759"/>
<dbReference type="PANTHER" id="PTHR24368:SF210">
    <property type="entry name" value="SURFACE ANTIGEN BSPA-LIKE"/>
    <property type="match status" value="1"/>
</dbReference>
<evidence type="ECO:0000259" key="16">
    <source>
        <dbReference type="PROSITE" id="PS50104"/>
    </source>
</evidence>
<feature type="signal peptide" evidence="15">
    <location>
        <begin position="1"/>
        <end position="26"/>
    </location>
</feature>
<evidence type="ECO:0000313" key="17">
    <source>
        <dbReference type="EnsemblMetazoa" id="XP_030845981"/>
    </source>
</evidence>
<sequence>MAFIQRAPLLHCLPLVVLCILTPTLIQTIHQDAMFTPPMICDYDVEQKKADCSDRGLESIPQNLRNDIKLLDVARNNITFILNSTFKRYPLIQVLNLSSNDIRTIESASFYPLKELNHLILSSNANLVLPATGLFRRSKNLSILDLSFCNLKLLPNDILKWSPSVETINLMNNRLTFVNMSLCGRARNVFLNFNEIEYLTAESFIFGCQSDYVGLFANPIKLVDPNLIASLGVRSLVFGGYPLTLETLTGIFSRICHSGIVRLEVIDSNFTVLPRDFVNHFRNCSLTLLRLSGNEIQSLVPYVFSNLTRLVELDLSQNKIVTVEPIFFQGMRELKVLNLTQNELTCINPNIDEWVLDLKELHLRNNYLTKLLEFAFFGLRNLKLLDLSLNRALNVLEITSRSELTGIQTIDLNQCNLYYFQPVAPNLTTLFMNNMNIPNPSRTPSINLGDSQGIKDLEIRSSSLSTADLWDKTLNVSLFDGLSKLITLNLRDNHLDLRFPDIFPAMIFDQLSALQNLSLEACHISCLHPLAFTGLESLLVLNLRGNVIQQLNFDIFKMLDQVTIINLDNNLLTYLDEQLFSNNPRLTTLLLSNNRFTRLNQTTFEPIKSSLLSLDFSLNPFSCNCDIRWFRDWMSGHNIVVIDEGRTVCSLASLEPLRGKPLLNFDTSKLCGLNIVLVCLTPLAGIILVVIVVVLYHNRWQLKKKLFLLKLMVIGYKEMRDARDYNDYEFDLNIIFYDDDEEWVRQQFQPALEERLPQFQRNVFGDQDLIPGMHYLDAVDYVVSHSYKTLILLSRAAVYDRWFMLKLRTAMDHVSDTETEFVVVVFLEDIPDEDIPFLARLYLSDGRPYLHWTEDVRGHDFFWNKLVKNLTINLRTNDLIPNE</sequence>
<dbReference type="InterPro" id="IPR003591">
    <property type="entry name" value="Leu-rich_rpt_typical-subtyp"/>
</dbReference>
<reference evidence="18" key="1">
    <citation type="submission" date="2015-02" db="EMBL/GenBank/DDBJ databases">
        <title>Genome sequencing for Strongylocentrotus purpuratus.</title>
        <authorList>
            <person name="Murali S."/>
            <person name="Liu Y."/>
            <person name="Vee V."/>
            <person name="English A."/>
            <person name="Wang M."/>
            <person name="Skinner E."/>
            <person name="Han Y."/>
            <person name="Muzny D.M."/>
            <person name="Worley K.C."/>
            <person name="Gibbs R.A."/>
        </authorList>
    </citation>
    <scope>NUCLEOTIDE SEQUENCE</scope>
</reference>
<keyword evidence="10 14" id="KW-0472">Membrane</keyword>
<dbReference type="RefSeq" id="XP_030845981.1">
    <property type="nucleotide sequence ID" value="XM_030990121.1"/>
</dbReference>
<proteinExistence type="inferred from homology"/>
<keyword evidence="8" id="KW-0130">Cell adhesion</keyword>
<dbReference type="OMA" id="RICHSGI"/>
<name>A0A7M7P4Q3_STRPU</name>
<dbReference type="Gene3D" id="3.80.10.10">
    <property type="entry name" value="Ribonuclease Inhibitor"/>
    <property type="match status" value="3"/>
</dbReference>
<evidence type="ECO:0000256" key="14">
    <source>
        <dbReference type="SAM" id="Phobius"/>
    </source>
</evidence>
<dbReference type="PIRSF" id="PIRSF037595">
    <property type="entry name" value="Toll-like_receptor"/>
    <property type="match status" value="1"/>
</dbReference>
<evidence type="ECO:0000256" key="15">
    <source>
        <dbReference type="SAM" id="SignalP"/>
    </source>
</evidence>
<evidence type="ECO:0000256" key="11">
    <source>
        <dbReference type="ARBA" id="ARBA00023170"/>
    </source>
</evidence>
<feature type="transmembrane region" description="Helical" evidence="14">
    <location>
        <begin position="675"/>
        <end position="696"/>
    </location>
</feature>
<reference evidence="17" key="2">
    <citation type="submission" date="2021-01" db="UniProtKB">
        <authorList>
            <consortium name="EnsemblMetazoa"/>
        </authorList>
    </citation>
    <scope>IDENTIFICATION</scope>
</reference>
<dbReference type="GO" id="GO:0006955">
    <property type="term" value="P:immune response"/>
    <property type="evidence" value="ECO:0007669"/>
    <property type="project" value="InterPro"/>
</dbReference>
<dbReference type="SMART" id="SM00082">
    <property type="entry name" value="LRRCT"/>
    <property type="match status" value="1"/>
</dbReference>
<dbReference type="GO" id="GO:0007155">
    <property type="term" value="P:cell adhesion"/>
    <property type="evidence" value="ECO:0007669"/>
    <property type="project" value="UniProtKB-KW"/>
</dbReference>
<protein>
    <recommendedName>
        <fullName evidence="16">TIR domain-containing protein</fullName>
    </recommendedName>
</protein>
<evidence type="ECO:0000256" key="12">
    <source>
        <dbReference type="ARBA" id="ARBA00023180"/>
    </source>
</evidence>
<dbReference type="Gene3D" id="3.40.50.10140">
    <property type="entry name" value="Toll/interleukin-1 receptor homology (TIR) domain"/>
    <property type="match status" value="1"/>
</dbReference>
<evidence type="ECO:0000256" key="10">
    <source>
        <dbReference type="ARBA" id="ARBA00023136"/>
    </source>
</evidence>
<keyword evidence="12" id="KW-0325">Glycoprotein</keyword>
<dbReference type="InterPro" id="IPR001611">
    <property type="entry name" value="Leu-rich_rpt"/>
</dbReference>
<evidence type="ECO:0000256" key="13">
    <source>
        <dbReference type="ARBA" id="ARBA00023319"/>
    </source>
</evidence>
<dbReference type="AlphaFoldDB" id="A0A7M7P4Q3"/>
<accession>A0A7M7P4Q3</accession>
<dbReference type="SUPFAM" id="SSF52200">
    <property type="entry name" value="Toll/Interleukin receptor TIR domain"/>
    <property type="match status" value="1"/>
</dbReference>
<evidence type="ECO:0000256" key="5">
    <source>
        <dbReference type="ARBA" id="ARBA00022692"/>
    </source>
</evidence>
<dbReference type="FunFam" id="3.80.10.10:FF:001360">
    <property type="entry name" value="Uncharacterized protein"/>
    <property type="match status" value="1"/>
</dbReference>
<comment type="subcellular location">
    <subcellularLocation>
        <location evidence="1">Cell membrane</location>
        <topology evidence="1">Single-pass type I membrane protein</topology>
    </subcellularLocation>
</comment>
<dbReference type="InterPro" id="IPR032675">
    <property type="entry name" value="LRR_dom_sf"/>
</dbReference>
<dbReference type="PROSITE" id="PS50104">
    <property type="entry name" value="TIR"/>
    <property type="match status" value="1"/>
</dbReference>
<keyword evidence="6 15" id="KW-0732">Signal</keyword>
<evidence type="ECO:0000256" key="7">
    <source>
        <dbReference type="ARBA" id="ARBA00022737"/>
    </source>
</evidence>
<comment type="similarity">
    <text evidence="3">Belongs to the Toll-like receptor family.</text>
</comment>
<evidence type="ECO:0000256" key="1">
    <source>
        <dbReference type="ARBA" id="ARBA00004251"/>
    </source>
</evidence>
<dbReference type="GO" id="GO:0002224">
    <property type="term" value="P:toll-like receptor signaling pathway"/>
    <property type="evidence" value="ECO:0007669"/>
    <property type="project" value="InterPro"/>
</dbReference>
<evidence type="ECO:0000256" key="8">
    <source>
        <dbReference type="ARBA" id="ARBA00022889"/>
    </source>
</evidence>
<evidence type="ECO:0000256" key="3">
    <source>
        <dbReference type="ARBA" id="ARBA00009634"/>
    </source>
</evidence>
<dbReference type="Pfam" id="PF13855">
    <property type="entry name" value="LRR_8"/>
    <property type="match status" value="4"/>
</dbReference>
<dbReference type="PROSITE" id="PS51450">
    <property type="entry name" value="LRR"/>
    <property type="match status" value="2"/>
</dbReference>
<dbReference type="GO" id="GO:0005886">
    <property type="term" value="C:plasma membrane"/>
    <property type="evidence" value="ECO:0007669"/>
    <property type="project" value="UniProtKB-SubCell"/>
</dbReference>
<keyword evidence="18" id="KW-1185">Reference proteome</keyword>
<keyword evidence="4" id="KW-0433">Leucine-rich repeat</keyword>
<dbReference type="InterPro" id="IPR031283">
    <property type="entry name" value="AMIGO"/>
</dbReference>
<dbReference type="GO" id="GO:0004888">
    <property type="term" value="F:transmembrane signaling receptor activity"/>
    <property type="evidence" value="ECO:0007669"/>
    <property type="project" value="InterPro"/>
</dbReference>
<dbReference type="SUPFAM" id="SSF52058">
    <property type="entry name" value="L domain-like"/>
    <property type="match status" value="1"/>
</dbReference>
<evidence type="ECO:0000313" key="18">
    <source>
        <dbReference type="Proteomes" id="UP000007110"/>
    </source>
</evidence>
<keyword evidence="11" id="KW-0675">Receptor</keyword>
<feature type="domain" description="TIR" evidence="16">
    <location>
        <begin position="728"/>
        <end position="870"/>
    </location>
</feature>
<dbReference type="GeneID" id="115925982"/>
<keyword evidence="9 14" id="KW-1133">Transmembrane helix</keyword>
<dbReference type="SUPFAM" id="SSF52047">
    <property type="entry name" value="RNI-like"/>
    <property type="match status" value="1"/>
</dbReference>